<dbReference type="Pfam" id="PF04892">
    <property type="entry name" value="VanZ"/>
    <property type="match status" value="1"/>
</dbReference>
<proteinExistence type="predicted"/>
<feature type="transmembrane region" description="Helical" evidence="1">
    <location>
        <begin position="84"/>
        <end position="104"/>
    </location>
</feature>
<feature type="transmembrane region" description="Helical" evidence="1">
    <location>
        <begin position="116"/>
        <end position="135"/>
    </location>
</feature>
<dbReference type="PATRIC" id="fig|33888.3.peg.1200"/>
<dbReference type="PANTHER" id="PTHR36834:SF1">
    <property type="entry name" value="INTEGRAL MEMBRANE PROTEIN"/>
    <property type="match status" value="1"/>
</dbReference>
<name>A0A160KSV2_9MICO</name>
<dbReference type="PANTHER" id="PTHR36834">
    <property type="entry name" value="MEMBRANE PROTEIN-RELATED"/>
    <property type="match status" value="1"/>
</dbReference>
<reference evidence="3 4" key="1">
    <citation type="submission" date="2016-05" db="EMBL/GenBank/DDBJ databases">
        <title>Complete genome sequence of Rathayibacter tritici NCPPB 1953.</title>
        <authorList>
            <person name="Park J."/>
            <person name="Lee H.-H."/>
            <person name="Lee S.-W."/>
            <person name="Seo Y.-S."/>
        </authorList>
    </citation>
    <scope>NUCLEOTIDE SEQUENCE [LARGE SCALE GENOMIC DNA]</scope>
    <source>
        <strain evidence="3 4">NCPPB 1953</strain>
    </source>
</reference>
<feature type="transmembrane region" description="Helical" evidence="1">
    <location>
        <begin position="49"/>
        <end position="72"/>
    </location>
</feature>
<keyword evidence="1" id="KW-0472">Membrane</keyword>
<keyword evidence="1" id="KW-0812">Transmembrane</keyword>
<sequence length="150" mass="16024">MRRLRLLRLATLAWLALIALITLTPAPYPAGEPNSLIRGIIAFLASTPLTGWFDFAVAEFTANVLLFVPLGALIAAQLPAGRRLVAAPIGLGVSVVVETAQLLWLPSRVADVHDLVSNGSGSLIGALLVIVLPRLSPRSRSRKEFTARAR</sequence>
<dbReference type="OrthoDB" id="3787741at2"/>
<evidence type="ECO:0000313" key="3">
    <source>
        <dbReference type="EMBL" id="AND16238.1"/>
    </source>
</evidence>
<dbReference type="KEGG" id="rtn:A6122_1090"/>
<keyword evidence="1" id="KW-1133">Transmembrane helix</keyword>
<dbReference type="STRING" id="33888.A6122_1090"/>
<dbReference type="InterPro" id="IPR006976">
    <property type="entry name" value="VanZ-like"/>
</dbReference>
<keyword evidence="4" id="KW-1185">Reference proteome</keyword>
<organism evidence="3 4">
    <name type="scientific">Rathayibacter tritici</name>
    <dbReference type="NCBI Taxonomy" id="33888"/>
    <lineage>
        <taxon>Bacteria</taxon>
        <taxon>Bacillati</taxon>
        <taxon>Actinomycetota</taxon>
        <taxon>Actinomycetes</taxon>
        <taxon>Micrococcales</taxon>
        <taxon>Microbacteriaceae</taxon>
        <taxon>Rathayibacter</taxon>
    </lineage>
</organism>
<evidence type="ECO:0000259" key="2">
    <source>
        <dbReference type="Pfam" id="PF04892"/>
    </source>
</evidence>
<dbReference type="AlphaFoldDB" id="A0A160KSV2"/>
<evidence type="ECO:0000313" key="4">
    <source>
        <dbReference type="Proteomes" id="UP000077071"/>
    </source>
</evidence>
<evidence type="ECO:0000256" key="1">
    <source>
        <dbReference type="SAM" id="Phobius"/>
    </source>
</evidence>
<dbReference type="EMBL" id="CP015515">
    <property type="protein sequence ID" value="AND16238.1"/>
    <property type="molecule type" value="Genomic_DNA"/>
</dbReference>
<protein>
    <recommendedName>
        <fullName evidence="2">VanZ-like domain-containing protein</fullName>
    </recommendedName>
</protein>
<dbReference type="RefSeq" id="WP_084415842.1">
    <property type="nucleotide sequence ID" value="NZ_CP015515.1"/>
</dbReference>
<accession>A0A160KSV2</accession>
<gene>
    <name evidence="3" type="ORF">A6122_1090</name>
</gene>
<feature type="domain" description="VanZ-like" evidence="2">
    <location>
        <begin position="13"/>
        <end position="131"/>
    </location>
</feature>
<dbReference type="InterPro" id="IPR053150">
    <property type="entry name" value="Teicoplanin_resist-assoc"/>
</dbReference>
<dbReference type="Proteomes" id="UP000077071">
    <property type="component" value="Chromosome"/>
</dbReference>